<keyword evidence="3" id="KW-0479">Metal-binding</keyword>
<evidence type="ECO:0000259" key="8">
    <source>
        <dbReference type="Pfam" id="PF00082"/>
    </source>
</evidence>
<dbReference type="InterPro" id="IPR036852">
    <property type="entry name" value="Peptidase_S8/S53_dom_sf"/>
</dbReference>
<dbReference type="Pfam" id="PF00082">
    <property type="entry name" value="Peptidase_S8"/>
    <property type="match status" value="2"/>
</dbReference>
<accession>A0ABX7N067</accession>
<dbReference type="InterPro" id="IPR010259">
    <property type="entry name" value="S8pro/Inhibitor_I9"/>
</dbReference>
<evidence type="ECO:0000313" key="10">
    <source>
        <dbReference type="EMBL" id="QSQ12105.1"/>
    </source>
</evidence>
<evidence type="ECO:0000256" key="2">
    <source>
        <dbReference type="ARBA" id="ARBA00022670"/>
    </source>
</evidence>
<dbReference type="PRINTS" id="PR00723">
    <property type="entry name" value="SUBTILISIN"/>
</dbReference>
<dbReference type="EMBL" id="CP071091">
    <property type="protein sequence ID" value="QSQ12105.1"/>
    <property type="molecule type" value="Genomic_DNA"/>
</dbReference>
<organism evidence="10 11">
    <name type="scientific">Myxococcus landrumensis</name>
    <dbReference type="NCBI Taxonomy" id="2813577"/>
    <lineage>
        <taxon>Bacteria</taxon>
        <taxon>Pseudomonadati</taxon>
        <taxon>Myxococcota</taxon>
        <taxon>Myxococcia</taxon>
        <taxon>Myxococcales</taxon>
        <taxon>Cystobacterineae</taxon>
        <taxon>Myxococcaceae</taxon>
        <taxon>Myxococcus</taxon>
    </lineage>
</organism>
<feature type="domain" description="Inhibitor I9" evidence="9">
    <location>
        <begin position="83"/>
        <end position="126"/>
    </location>
</feature>
<evidence type="ECO:0000256" key="7">
    <source>
        <dbReference type="SAM" id="MobiDB-lite"/>
    </source>
</evidence>
<feature type="region of interest" description="Disordered" evidence="7">
    <location>
        <begin position="30"/>
        <end position="55"/>
    </location>
</feature>
<dbReference type="CDD" id="cd07477">
    <property type="entry name" value="Peptidases_S8_Subtilisin_subset"/>
    <property type="match status" value="1"/>
</dbReference>
<feature type="compositionally biased region" description="Polar residues" evidence="7">
    <location>
        <begin position="35"/>
        <end position="49"/>
    </location>
</feature>
<name>A0ABX7N067_9BACT</name>
<evidence type="ECO:0000259" key="9">
    <source>
        <dbReference type="Pfam" id="PF05922"/>
    </source>
</evidence>
<evidence type="ECO:0000256" key="6">
    <source>
        <dbReference type="PROSITE-ProRule" id="PRU01240"/>
    </source>
</evidence>
<dbReference type="Proteomes" id="UP000663090">
    <property type="component" value="Chromosome"/>
</dbReference>
<evidence type="ECO:0000256" key="4">
    <source>
        <dbReference type="ARBA" id="ARBA00022801"/>
    </source>
</evidence>
<dbReference type="InterPro" id="IPR023828">
    <property type="entry name" value="Peptidase_S8_Ser-AS"/>
</dbReference>
<feature type="domain" description="Peptidase S8/S53" evidence="8">
    <location>
        <begin position="181"/>
        <end position="377"/>
    </location>
</feature>
<proteinExistence type="inferred from homology"/>
<dbReference type="Gene3D" id="3.50.30.30">
    <property type="match status" value="1"/>
</dbReference>
<feature type="active site" description="Charge relay system" evidence="6">
    <location>
        <position position="233"/>
    </location>
</feature>
<dbReference type="InterPro" id="IPR000209">
    <property type="entry name" value="Peptidase_S8/S53_dom"/>
</dbReference>
<protein>
    <submittedName>
        <fullName evidence="10">S8 family serine peptidase</fullName>
    </submittedName>
</protein>
<reference evidence="10 11" key="1">
    <citation type="submission" date="2021-02" db="EMBL/GenBank/DDBJ databases">
        <title>De Novo genome assembly of isolated myxobacteria.</title>
        <authorList>
            <person name="Stevens D.C."/>
        </authorList>
    </citation>
    <scope>NUCLEOTIDE SEQUENCE [LARGE SCALE GENOMIC DNA]</scope>
    <source>
        <strain evidence="10 11">SCHIC003</strain>
    </source>
</reference>
<feature type="active site" description="Charge relay system" evidence="6">
    <location>
        <position position="527"/>
    </location>
</feature>
<keyword evidence="4 6" id="KW-0378">Hydrolase</keyword>
<dbReference type="CDD" id="cd00538">
    <property type="entry name" value="PA"/>
    <property type="match status" value="1"/>
</dbReference>
<keyword evidence="2 6" id="KW-0645">Protease</keyword>
<dbReference type="PANTHER" id="PTHR43806">
    <property type="entry name" value="PEPTIDASE S8"/>
    <property type="match status" value="1"/>
</dbReference>
<evidence type="ECO:0000256" key="1">
    <source>
        <dbReference type="ARBA" id="ARBA00011073"/>
    </source>
</evidence>
<comment type="similarity">
    <text evidence="1 6">Belongs to the peptidase S8 family.</text>
</comment>
<dbReference type="InterPro" id="IPR037045">
    <property type="entry name" value="S8pro/Inhibitor_I9_sf"/>
</dbReference>
<dbReference type="InterPro" id="IPR034202">
    <property type="entry name" value="Subtilisin_Carlsberg-like"/>
</dbReference>
<dbReference type="Pfam" id="PF05922">
    <property type="entry name" value="Inhibitor_I9"/>
    <property type="match status" value="1"/>
</dbReference>
<dbReference type="SUPFAM" id="SSF54897">
    <property type="entry name" value="Protease propeptides/inhibitors"/>
    <property type="match status" value="1"/>
</dbReference>
<evidence type="ECO:0000256" key="3">
    <source>
        <dbReference type="ARBA" id="ARBA00022723"/>
    </source>
</evidence>
<feature type="active site" description="Charge relay system" evidence="6">
    <location>
        <position position="190"/>
    </location>
</feature>
<dbReference type="PANTHER" id="PTHR43806:SF11">
    <property type="entry name" value="CEREVISIN-RELATED"/>
    <property type="match status" value="1"/>
</dbReference>
<keyword evidence="5 6" id="KW-0720">Serine protease</keyword>
<dbReference type="InterPro" id="IPR050131">
    <property type="entry name" value="Peptidase_S8_subtilisin-like"/>
</dbReference>
<sequence>MKRWVWLGVLGGVMACTKVPGNKPVEPENVCPGTEQLSLSTPLQSQKAQPQEDGAESVLITYRPRASVSAKVSADAFADEARRMGADVKHRFSSINTVAARVTPETRAALARNPDVLHVEPDRPVHAFALPSSVLPSLVLGVGPNTSGSTGEYTQGLKQVQAPDVWDNGGDGVLDTNAPTGSGITVCVIDSGWDNRHPELAAAYAGGRDFLDNDDEPLDQGKENGVIVWGGGHGTHTAATIAAQLGAGAHVRPGEDPNGVVGVAPTVKLLIARVLNTNGDGSTSAVIAAMEWCISKDANIVSLSLGSSEPSEAERLVFEKAHAEGLVAVAATGNRGTPNPSYPAAYATVIGVGAVDFNGERASFSQYGPFVKLVGPGVGVLSATIMGGAPYADVQSDGTRYPSEPLEYTAVGAYTGKLVHCGQGERVASCGEGATCDGFVALVDRGGGILFQEKALNAIRAGAKAIIIGNNTTEDGAGNFTLTDPEDYWVPTTSVTLASANTFRGMVGQQVTVDVTGLDYMRQSGTSMATPHVAGVAALVWSACRALTHEQVRDILFESAADLGDTGRDDLYGHGLVQAKRAVDLALQRCPPPAP</sequence>
<dbReference type="Gene3D" id="3.40.50.200">
    <property type="entry name" value="Peptidase S8/S53 domain"/>
    <property type="match status" value="1"/>
</dbReference>
<evidence type="ECO:0000313" key="11">
    <source>
        <dbReference type="Proteomes" id="UP000663090"/>
    </source>
</evidence>
<dbReference type="RefSeq" id="WP_206713838.1">
    <property type="nucleotide sequence ID" value="NZ_CP071091.1"/>
</dbReference>
<evidence type="ECO:0000256" key="5">
    <source>
        <dbReference type="ARBA" id="ARBA00022825"/>
    </source>
</evidence>
<dbReference type="PROSITE" id="PS00138">
    <property type="entry name" value="SUBTILASE_SER"/>
    <property type="match status" value="1"/>
</dbReference>
<dbReference type="PROSITE" id="PS51257">
    <property type="entry name" value="PROKAR_LIPOPROTEIN"/>
    <property type="match status" value="1"/>
</dbReference>
<dbReference type="Gene3D" id="3.30.70.80">
    <property type="entry name" value="Peptidase S8 propeptide/proteinase inhibitor I9"/>
    <property type="match status" value="1"/>
</dbReference>
<keyword evidence="11" id="KW-1185">Reference proteome</keyword>
<feature type="domain" description="Peptidase S8/S53" evidence="8">
    <location>
        <begin position="464"/>
        <end position="575"/>
    </location>
</feature>
<dbReference type="PROSITE" id="PS51892">
    <property type="entry name" value="SUBTILASE"/>
    <property type="match status" value="1"/>
</dbReference>
<dbReference type="InterPro" id="IPR015500">
    <property type="entry name" value="Peptidase_S8_subtilisin-rel"/>
</dbReference>
<gene>
    <name evidence="10" type="ORF">JY572_27535</name>
</gene>
<dbReference type="SUPFAM" id="SSF52743">
    <property type="entry name" value="Subtilisin-like"/>
    <property type="match status" value="1"/>
</dbReference>